<dbReference type="PANTHER" id="PTHR32208">
    <property type="entry name" value="SECRETED PROTEIN-RELATED"/>
    <property type="match status" value="1"/>
</dbReference>
<keyword evidence="2" id="KW-0472">Membrane</keyword>
<dbReference type="Gene3D" id="2.60.40.10">
    <property type="entry name" value="Immunoglobulins"/>
    <property type="match status" value="1"/>
</dbReference>
<evidence type="ECO:0000313" key="5">
    <source>
        <dbReference type="EMBL" id="KAH7309848.1"/>
    </source>
</evidence>
<keyword evidence="6" id="KW-1185">Reference proteome</keyword>
<evidence type="ECO:0000256" key="2">
    <source>
        <dbReference type="SAM" id="Phobius"/>
    </source>
</evidence>
<comment type="caution">
    <text evidence="5">The sequence shown here is derived from an EMBL/GenBank/DDBJ whole genome shotgun (WGS) entry which is preliminary data.</text>
</comment>
<feature type="domain" description="Galactose oxidase-like Early set" evidence="4">
    <location>
        <begin position="434"/>
        <end position="535"/>
    </location>
</feature>
<evidence type="ECO:0000259" key="4">
    <source>
        <dbReference type="Pfam" id="PF09118"/>
    </source>
</evidence>
<name>A0A8K0SMV6_9HYPO</name>
<dbReference type="InterPro" id="IPR014756">
    <property type="entry name" value="Ig_E-set"/>
</dbReference>
<reference evidence="5" key="1">
    <citation type="journal article" date="2021" name="Nat. Commun.">
        <title>Genetic determinants of endophytism in the Arabidopsis root mycobiome.</title>
        <authorList>
            <person name="Mesny F."/>
            <person name="Miyauchi S."/>
            <person name="Thiergart T."/>
            <person name="Pickel B."/>
            <person name="Atanasova L."/>
            <person name="Karlsson M."/>
            <person name="Huettel B."/>
            <person name="Barry K.W."/>
            <person name="Haridas S."/>
            <person name="Chen C."/>
            <person name="Bauer D."/>
            <person name="Andreopoulos W."/>
            <person name="Pangilinan J."/>
            <person name="LaButti K."/>
            <person name="Riley R."/>
            <person name="Lipzen A."/>
            <person name="Clum A."/>
            <person name="Drula E."/>
            <person name="Henrissat B."/>
            <person name="Kohler A."/>
            <person name="Grigoriev I.V."/>
            <person name="Martin F.M."/>
            <person name="Hacquard S."/>
        </authorList>
    </citation>
    <scope>NUCLEOTIDE SEQUENCE</scope>
    <source>
        <strain evidence="5">MPI-CAGE-CH-0235</strain>
    </source>
</reference>
<dbReference type="Gene3D" id="2.130.10.80">
    <property type="entry name" value="Galactose oxidase/kelch, beta-propeller"/>
    <property type="match status" value="1"/>
</dbReference>
<keyword evidence="2" id="KW-1133">Transmembrane helix</keyword>
<dbReference type="SMART" id="SM00612">
    <property type="entry name" value="Kelch"/>
    <property type="match status" value="2"/>
</dbReference>
<dbReference type="InterPro" id="IPR006652">
    <property type="entry name" value="Kelch_1"/>
</dbReference>
<keyword evidence="1" id="KW-0732">Signal</keyword>
<dbReference type="Proteomes" id="UP000813444">
    <property type="component" value="Unassembled WGS sequence"/>
</dbReference>
<dbReference type="InterPro" id="IPR013783">
    <property type="entry name" value="Ig-like_fold"/>
</dbReference>
<organism evidence="5 6">
    <name type="scientific">Stachybotrys elegans</name>
    <dbReference type="NCBI Taxonomy" id="80388"/>
    <lineage>
        <taxon>Eukaryota</taxon>
        <taxon>Fungi</taxon>
        <taxon>Dikarya</taxon>
        <taxon>Ascomycota</taxon>
        <taxon>Pezizomycotina</taxon>
        <taxon>Sordariomycetes</taxon>
        <taxon>Hypocreomycetidae</taxon>
        <taxon>Hypocreales</taxon>
        <taxon>Stachybotryaceae</taxon>
        <taxon>Stachybotrys</taxon>
    </lineage>
</organism>
<evidence type="ECO:0000256" key="1">
    <source>
        <dbReference type="ARBA" id="ARBA00022729"/>
    </source>
</evidence>
<accession>A0A8K0SMV6</accession>
<dbReference type="SUPFAM" id="SSF81296">
    <property type="entry name" value="E set domains"/>
    <property type="match status" value="1"/>
</dbReference>
<dbReference type="InterPro" id="IPR037293">
    <property type="entry name" value="Gal_Oxidase_central_sf"/>
</dbReference>
<protein>
    <submittedName>
        <fullName evidence="5">Galactose oxidase</fullName>
    </submittedName>
</protein>
<dbReference type="InterPro" id="IPR015202">
    <property type="entry name" value="GO-like_E_set"/>
</dbReference>
<keyword evidence="2" id="KW-0812">Transmembrane</keyword>
<dbReference type="PANTHER" id="PTHR32208:SF68">
    <property type="entry name" value="GALACTOSE OXIDASE"/>
    <property type="match status" value="1"/>
</dbReference>
<evidence type="ECO:0000259" key="3">
    <source>
        <dbReference type="Pfam" id="PF07250"/>
    </source>
</evidence>
<dbReference type="SUPFAM" id="SSF50965">
    <property type="entry name" value="Galactose oxidase, central domain"/>
    <property type="match status" value="1"/>
</dbReference>
<sequence>MIPGLKGRGRWAGVVILASFLAAAWFLLLPQPLPRLPFGPSLPPLLTNPGRFGQWDPPIPVPLVPAAAALRPRSGRVLLWAADARTTFESDGNTITATVDVRRRDVSAANVSATHHNMFCPGLSLSSNGRVFVTGGSSSDKFSIYDEDEEAWIEGPPLKLGRGYHAQVTLADGRIFTIGGSWSGSMGGKNGEIFDSAAGAWTTLPGCSSEVLLTNDNRGAFTSDNHAWLFAWSDNSVFQAGPSSAMNWFDVANTGRTIRAGYRDDDSDSMNGNAIMYDALRGKILTLGGAQSYSGAPATSNAHIITLGEPFTPPRVERLDNMHSARVYANSVILPTGDVFINGGATWAQQWTDANATWVPEIWSSRTHRFTEMARMQIPRTYHSFALLLPDATVLVGGGGLCWIECEDESINHENVQVFRPPYLFTDRGRPAERPRILEVSTDKVSPGEQLLVTTDTWIVELVLIRYASATHSINTDQRRIKLRHEPLNITKEGEVETWNHSLTLPSDPGVMPPGYWMLFAVNTQDTPSLATTILVQI</sequence>
<evidence type="ECO:0000313" key="6">
    <source>
        <dbReference type="Proteomes" id="UP000813444"/>
    </source>
</evidence>
<dbReference type="CDD" id="cd02851">
    <property type="entry name" value="E_set_GO_C"/>
    <property type="match status" value="1"/>
</dbReference>
<dbReference type="Pfam" id="PF09118">
    <property type="entry name" value="GO-like_E_set"/>
    <property type="match status" value="1"/>
</dbReference>
<gene>
    <name evidence="5" type="ORF">B0I35DRAFT_440726</name>
</gene>
<dbReference type="EMBL" id="JAGPNK010000013">
    <property type="protein sequence ID" value="KAH7309848.1"/>
    <property type="molecule type" value="Genomic_DNA"/>
</dbReference>
<feature type="transmembrane region" description="Helical" evidence="2">
    <location>
        <begin position="12"/>
        <end position="29"/>
    </location>
</feature>
<proteinExistence type="predicted"/>
<dbReference type="InterPro" id="IPR009880">
    <property type="entry name" value="Glyoxal_oxidase_N"/>
</dbReference>
<dbReference type="Pfam" id="PF07250">
    <property type="entry name" value="Glyoxal_oxid_N"/>
    <property type="match status" value="1"/>
</dbReference>
<dbReference type="AlphaFoldDB" id="A0A8K0SMV6"/>
<dbReference type="InterPro" id="IPR011043">
    <property type="entry name" value="Gal_Oxase/kelch_b-propeller"/>
</dbReference>
<dbReference type="OrthoDB" id="2019572at2759"/>
<feature type="domain" description="Glyoxal oxidase N-terminal" evidence="3">
    <location>
        <begin position="319"/>
        <end position="399"/>
    </location>
</feature>